<reference evidence="6" key="1">
    <citation type="submission" date="2022-10" db="EMBL/GenBank/DDBJ databases">
        <title>Culturing micro-colonial fungi from biological soil crusts in the Mojave desert and describing Neophaeococcomyces mojavensis, and introducing the new genera and species Taxawa tesnikishii.</title>
        <authorList>
            <person name="Kurbessoian T."/>
            <person name="Stajich J.E."/>
        </authorList>
    </citation>
    <scope>NUCLEOTIDE SEQUENCE</scope>
    <source>
        <strain evidence="6">TK_35</strain>
    </source>
</reference>
<evidence type="ECO:0000256" key="2">
    <source>
        <dbReference type="ARBA" id="ARBA00022692"/>
    </source>
</evidence>
<proteinExistence type="predicted"/>
<evidence type="ECO:0000313" key="6">
    <source>
        <dbReference type="EMBL" id="KAJ9639600.1"/>
    </source>
</evidence>
<feature type="transmembrane region" description="Helical" evidence="5">
    <location>
        <begin position="154"/>
        <end position="177"/>
    </location>
</feature>
<keyword evidence="7" id="KW-1185">Reference proteome</keyword>
<feature type="transmembrane region" description="Helical" evidence="5">
    <location>
        <begin position="46"/>
        <end position="63"/>
    </location>
</feature>
<dbReference type="AlphaFoldDB" id="A0AA38Y8Z9"/>
<name>A0AA38Y8Z9_9EURO</name>
<dbReference type="EMBL" id="JAPDRN010000017">
    <property type="protein sequence ID" value="KAJ9639600.1"/>
    <property type="molecule type" value="Genomic_DNA"/>
</dbReference>
<organism evidence="6 7">
    <name type="scientific">Knufia peltigerae</name>
    <dbReference type="NCBI Taxonomy" id="1002370"/>
    <lineage>
        <taxon>Eukaryota</taxon>
        <taxon>Fungi</taxon>
        <taxon>Dikarya</taxon>
        <taxon>Ascomycota</taxon>
        <taxon>Pezizomycotina</taxon>
        <taxon>Eurotiomycetes</taxon>
        <taxon>Chaetothyriomycetidae</taxon>
        <taxon>Chaetothyriales</taxon>
        <taxon>Trichomeriaceae</taxon>
        <taxon>Knufia</taxon>
    </lineage>
</organism>
<evidence type="ECO:0000313" key="7">
    <source>
        <dbReference type="Proteomes" id="UP001172681"/>
    </source>
</evidence>
<gene>
    <name evidence="6" type="ORF">H2204_003670</name>
</gene>
<feature type="transmembrane region" description="Helical" evidence="5">
    <location>
        <begin position="69"/>
        <end position="87"/>
    </location>
</feature>
<keyword evidence="3 5" id="KW-1133">Transmembrane helix</keyword>
<keyword evidence="2 5" id="KW-0812">Transmembrane</keyword>
<evidence type="ECO:0000256" key="3">
    <source>
        <dbReference type="ARBA" id="ARBA00022989"/>
    </source>
</evidence>
<keyword evidence="4 5" id="KW-0472">Membrane</keyword>
<dbReference type="InterPro" id="IPR007568">
    <property type="entry name" value="RTA1"/>
</dbReference>
<sequence>MVHVVEGSYWVYAPTKGVSAAFAVLFLISGVLHVWQNNLKYRSWRIGFLLPWAALLFIVGFALREYGAYHYDNLSIFIASSVLLFLAPPVYNGANYFIFGRILYYLPYLSPLHPGRVWTTFIALDTIDGIIAGNGASRAANADNSKSSINAGLIMVKASLFLLLGMFLAFIYLVVFFHRRCLEAGVFNHKCKVIIYELYASCFLILIRNTFRTAAFFYPPTSVANGDEVLFWVLEALPMLANTFLLNIYPPAKYLPAKHKIYLAVDGKTEIEGPGMVDKRHFLLTLFDPFDIGGLIRGDDNKNKFWEKDGIGGPLEAGGSTSELRTREHIECDTKASRDRHQGPIV</sequence>
<comment type="subcellular location">
    <subcellularLocation>
        <location evidence="1">Membrane</location>
        <topology evidence="1">Multi-pass membrane protein</topology>
    </subcellularLocation>
</comment>
<protein>
    <submittedName>
        <fullName evidence="6">Uncharacterized protein</fullName>
    </submittedName>
</protein>
<dbReference type="PANTHER" id="PTHR31465">
    <property type="entry name" value="PROTEIN RTA1-RELATED"/>
    <property type="match status" value="1"/>
</dbReference>
<comment type="caution">
    <text evidence="6">The sequence shown here is derived from an EMBL/GenBank/DDBJ whole genome shotgun (WGS) entry which is preliminary data.</text>
</comment>
<evidence type="ECO:0000256" key="4">
    <source>
        <dbReference type="ARBA" id="ARBA00023136"/>
    </source>
</evidence>
<accession>A0AA38Y8Z9</accession>
<feature type="transmembrane region" description="Helical" evidence="5">
    <location>
        <begin position="17"/>
        <end position="34"/>
    </location>
</feature>
<dbReference type="Proteomes" id="UP001172681">
    <property type="component" value="Unassembled WGS sequence"/>
</dbReference>
<dbReference type="Pfam" id="PF04479">
    <property type="entry name" value="RTA1"/>
    <property type="match status" value="1"/>
</dbReference>
<dbReference type="GO" id="GO:0016020">
    <property type="term" value="C:membrane"/>
    <property type="evidence" value="ECO:0007669"/>
    <property type="project" value="UniProtKB-SubCell"/>
</dbReference>
<evidence type="ECO:0000256" key="1">
    <source>
        <dbReference type="ARBA" id="ARBA00004141"/>
    </source>
</evidence>
<evidence type="ECO:0000256" key="5">
    <source>
        <dbReference type="SAM" id="Phobius"/>
    </source>
</evidence>
<dbReference type="PANTHER" id="PTHR31465:SF13">
    <property type="entry name" value="RTA1 DOMAIN PROTEIN-RELATED"/>
    <property type="match status" value="1"/>
</dbReference>